<dbReference type="AlphaFoldDB" id="X6M8C1"/>
<dbReference type="EMBL" id="ASPP01023577">
    <property type="protein sequence ID" value="ETO10238.1"/>
    <property type="molecule type" value="Genomic_DNA"/>
</dbReference>
<dbReference type="InterPro" id="IPR011333">
    <property type="entry name" value="SKP1/BTB/POZ_sf"/>
</dbReference>
<evidence type="ECO:0000313" key="2">
    <source>
        <dbReference type="Proteomes" id="UP000023152"/>
    </source>
</evidence>
<evidence type="ECO:0008006" key="3">
    <source>
        <dbReference type="Google" id="ProtNLM"/>
    </source>
</evidence>
<dbReference type="Proteomes" id="UP000023152">
    <property type="component" value="Unassembled WGS sequence"/>
</dbReference>
<protein>
    <recommendedName>
        <fullName evidence="3">BTB domain-containing protein</fullName>
    </recommendedName>
</protein>
<keyword evidence="2" id="KW-1185">Reference proteome</keyword>
<organism evidence="1 2">
    <name type="scientific">Reticulomyxa filosa</name>
    <dbReference type="NCBI Taxonomy" id="46433"/>
    <lineage>
        <taxon>Eukaryota</taxon>
        <taxon>Sar</taxon>
        <taxon>Rhizaria</taxon>
        <taxon>Retaria</taxon>
        <taxon>Foraminifera</taxon>
        <taxon>Monothalamids</taxon>
        <taxon>Reticulomyxidae</taxon>
        <taxon>Reticulomyxa</taxon>
    </lineage>
</organism>
<sequence>MFEHKMQESLKNQIIIKDLKHPLTLKYALIYMYSGIISRFQWGQDNELFEDLLHFADKYQISNLGKLLLTRLRQDITPFNVGMALILSNRFKESIYCAYDFYQSKQVALAFLRKRKQLLQFLSSPYSTTLFTQYPDIVKDILISWAEEDTTTDVDKKYDFAFEAHRSLEVVSLKEIFYMGQNISRKAFKKQNKNKNNLVSR</sequence>
<name>X6M8C1_RETFI</name>
<dbReference type="Gene3D" id="3.30.710.10">
    <property type="entry name" value="Potassium Channel Kv1.1, Chain A"/>
    <property type="match status" value="1"/>
</dbReference>
<reference evidence="1 2" key="1">
    <citation type="journal article" date="2013" name="Curr. Biol.">
        <title>The Genome of the Foraminiferan Reticulomyxa filosa.</title>
        <authorList>
            <person name="Glockner G."/>
            <person name="Hulsmann N."/>
            <person name="Schleicher M."/>
            <person name="Noegel A.A."/>
            <person name="Eichinger L."/>
            <person name="Gallinger C."/>
            <person name="Pawlowski J."/>
            <person name="Sierra R."/>
            <person name="Euteneuer U."/>
            <person name="Pillet L."/>
            <person name="Moustafa A."/>
            <person name="Platzer M."/>
            <person name="Groth M."/>
            <person name="Szafranski K."/>
            <person name="Schliwa M."/>
        </authorList>
    </citation>
    <scope>NUCLEOTIDE SEQUENCE [LARGE SCALE GENOMIC DNA]</scope>
</reference>
<dbReference type="PANTHER" id="PTHR24413">
    <property type="entry name" value="SPECKLE-TYPE POZ PROTEIN"/>
    <property type="match status" value="1"/>
</dbReference>
<comment type="caution">
    <text evidence="1">The sequence shown here is derived from an EMBL/GenBank/DDBJ whole genome shotgun (WGS) entry which is preliminary data.</text>
</comment>
<evidence type="ECO:0000313" key="1">
    <source>
        <dbReference type="EMBL" id="ETO10238.1"/>
    </source>
</evidence>
<accession>X6M8C1</accession>
<dbReference type="OrthoDB" id="6359816at2759"/>
<gene>
    <name evidence="1" type="ORF">RFI_27138</name>
</gene>
<proteinExistence type="predicted"/>